<evidence type="ECO:0000259" key="8">
    <source>
        <dbReference type="Pfam" id="PF02687"/>
    </source>
</evidence>
<dbReference type="GO" id="GO:0022857">
    <property type="term" value="F:transmembrane transporter activity"/>
    <property type="evidence" value="ECO:0007669"/>
    <property type="project" value="TreeGrafter"/>
</dbReference>
<keyword evidence="4 7" id="KW-1133">Transmembrane helix</keyword>
<feature type="transmembrane region" description="Helical" evidence="7">
    <location>
        <begin position="21"/>
        <end position="42"/>
    </location>
</feature>
<organism evidence="10">
    <name type="scientific">freshwater metagenome</name>
    <dbReference type="NCBI Taxonomy" id="449393"/>
    <lineage>
        <taxon>unclassified sequences</taxon>
        <taxon>metagenomes</taxon>
        <taxon>ecological metagenomes</taxon>
    </lineage>
</organism>
<evidence type="ECO:0000256" key="7">
    <source>
        <dbReference type="SAM" id="Phobius"/>
    </source>
</evidence>
<dbReference type="PANTHER" id="PTHR30572:SF4">
    <property type="entry name" value="ABC TRANSPORTER PERMEASE YTRF"/>
    <property type="match status" value="1"/>
</dbReference>
<feature type="domain" description="MacB-like periplasmic core" evidence="9">
    <location>
        <begin position="20"/>
        <end position="250"/>
    </location>
</feature>
<sequence>MNLEGLRIALGGIVANKLRSGLTMLGIMIGVASVIVLVAVGAGSAAASRQRLEALGSNTLTISTGGFGFGNRGGTQSRVIRIEDSDVVALSDKVEAPSVKLVAPIVAANSIAAVYDGASTTPQQFQGTNEALFSIRNYKVESGVAFSDADVVAHAKVAVIGLTVAKNLLGDNADANTLIGSEVRFGNANLTVIGILKPKGTNGTQDQDNIVLAPLTTVRDLISGSGTSVSQVIVQATNRKATDSAQTEVLNILLSRKAGSTSTSFLVLNQASLLQTQDANNRTFTVLLGAVAAISLLVGGIGVMNIMLVTVTERTREIGIRKAIGARRSDVLGQFLTEAVLLTMLGGLLGVAAGLIGSRYTIVDVKPVVEPYSVFLAFGVAVAVGLFFGIYPANRAAQLRPIDALRYE</sequence>
<evidence type="ECO:0000256" key="3">
    <source>
        <dbReference type="ARBA" id="ARBA00022692"/>
    </source>
</evidence>
<proteinExistence type="inferred from homology"/>
<reference evidence="10" key="1">
    <citation type="submission" date="2020-05" db="EMBL/GenBank/DDBJ databases">
        <authorList>
            <person name="Chiriac C."/>
            <person name="Salcher M."/>
            <person name="Ghai R."/>
            <person name="Kavagutti S V."/>
        </authorList>
    </citation>
    <scope>NUCLEOTIDE SEQUENCE</scope>
</reference>
<feature type="domain" description="ABC3 transporter permease C-terminal" evidence="8">
    <location>
        <begin position="290"/>
        <end position="399"/>
    </location>
</feature>
<dbReference type="EMBL" id="CAFBOS010000124">
    <property type="protein sequence ID" value="CAB5004961.1"/>
    <property type="molecule type" value="Genomic_DNA"/>
</dbReference>
<evidence type="ECO:0000259" key="9">
    <source>
        <dbReference type="Pfam" id="PF12704"/>
    </source>
</evidence>
<gene>
    <name evidence="10" type="ORF">UFOPK2754_02843</name>
    <name evidence="11" type="ORF">UFOPK3543_02588</name>
    <name evidence="12" type="ORF">UFOPK3967_01899</name>
</gene>
<evidence type="ECO:0000256" key="2">
    <source>
        <dbReference type="ARBA" id="ARBA00022475"/>
    </source>
</evidence>
<dbReference type="PANTHER" id="PTHR30572">
    <property type="entry name" value="MEMBRANE COMPONENT OF TRANSPORTER-RELATED"/>
    <property type="match status" value="1"/>
</dbReference>
<evidence type="ECO:0000256" key="1">
    <source>
        <dbReference type="ARBA" id="ARBA00004651"/>
    </source>
</evidence>
<accession>A0A6J6V555</accession>
<feature type="transmembrane region" description="Helical" evidence="7">
    <location>
        <begin position="372"/>
        <end position="391"/>
    </location>
</feature>
<dbReference type="EMBL" id="CAEZYR010000149">
    <property type="protein sequence ID" value="CAB4766766.1"/>
    <property type="molecule type" value="Genomic_DNA"/>
</dbReference>
<comment type="similarity">
    <text evidence="6">Belongs to the ABC-4 integral membrane protein family.</text>
</comment>
<dbReference type="Pfam" id="PF12704">
    <property type="entry name" value="MacB_PCD"/>
    <property type="match status" value="1"/>
</dbReference>
<keyword evidence="5 7" id="KW-0472">Membrane</keyword>
<dbReference type="Pfam" id="PF02687">
    <property type="entry name" value="FtsX"/>
    <property type="match status" value="1"/>
</dbReference>
<evidence type="ECO:0000313" key="11">
    <source>
        <dbReference type="EMBL" id="CAB4929779.1"/>
    </source>
</evidence>
<evidence type="ECO:0000256" key="5">
    <source>
        <dbReference type="ARBA" id="ARBA00023136"/>
    </source>
</evidence>
<dbReference type="GO" id="GO:0005886">
    <property type="term" value="C:plasma membrane"/>
    <property type="evidence" value="ECO:0007669"/>
    <property type="project" value="UniProtKB-SubCell"/>
</dbReference>
<dbReference type="EMBL" id="CAFBMH010000134">
    <property type="protein sequence ID" value="CAB4929779.1"/>
    <property type="molecule type" value="Genomic_DNA"/>
</dbReference>
<keyword evidence="2" id="KW-1003">Cell membrane</keyword>
<evidence type="ECO:0000313" key="10">
    <source>
        <dbReference type="EMBL" id="CAB4766766.1"/>
    </source>
</evidence>
<dbReference type="InterPro" id="IPR050250">
    <property type="entry name" value="Macrolide_Exporter_MacB"/>
</dbReference>
<evidence type="ECO:0000313" key="12">
    <source>
        <dbReference type="EMBL" id="CAB5004961.1"/>
    </source>
</evidence>
<feature type="transmembrane region" description="Helical" evidence="7">
    <location>
        <begin position="284"/>
        <end position="311"/>
    </location>
</feature>
<keyword evidence="3 7" id="KW-0812">Transmembrane</keyword>
<dbReference type="AlphaFoldDB" id="A0A6J6V555"/>
<protein>
    <submittedName>
        <fullName evidence="10">Unannotated protein</fullName>
    </submittedName>
</protein>
<evidence type="ECO:0000256" key="4">
    <source>
        <dbReference type="ARBA" id="ARBA00022989"/>
    </source>
</evidence>
<comment type="subcellular location">
    <subcellularLocation>
        <location evidence="1">Cell membrane</location>
        <topology evidence="1">Multi-pass membrane protein</topology>
    </subcellularLocation>
</comment>
<name>A0A6J6V555_9ZZZZ</name>
<dbReference type="InterPro" id="IPR025857">
    <property type="entry name" value="MacB_PCD"/>
</dbReference>
<feature type="transmembrane region" description="Helical" evidence="7">
    <location>
        <begin position="331"/>
        <end position="352"/>
    </location>
</feature>
<dbReference type="InterPro" id="IPR003838">
    <property type="entry name" value="ABC3_permease_C"/>
</dbReference>
<evidence type="ECO:0000256" key="6">
    <source>
        <dbReference type="ARBA" id="ARBA00038076"/>
    </source>
</evidence>